<dbReference type="SMART" id="SM00530">
    <property type="entry name" value="HTH_XRE"/>
    <property type="match status" value="1"/>
</dbReference>
<organism evidence="2 3">
    <name type="scientific">Actinoalloteichus caeruleus DSM 43889</name>
    <dbReference type="NCBI Taxonomy" id="1120930"/>
    <lineage>
        <taxon>Bacteria</taxon>
        <taxon>Bacillati</taxon>
        <taxon>Actinomycetota</taxon>
        <taxon>Actinomycetes</taxon>
        <taxon>Pseudonocardiales</taxon>
        <taxon>Pseudonocardiaceae</taxon>
        <taxon>Actinoalloteichus</taxon>
        <taxon>Actinoalloteichus cyanogriseus</taxon>
    </lineage>
</organism>
<dbReference type="CDD" id="cd00093">
    <property type="entry name" value="HTH_XRE"/>
    <property type="match status" value="1"/>
</dbReference>
<name>A0ABT1JEW3_ACTCY</name>
<evidence type="ECO:0000313" key="2">
    <source>
        <dbReference type="EMBL" id="MCP2331044.1"/>
    </source>
</evidence>
<dbReference type="SUPFAM" id="SSF47413">
    <property type="entry name" value="lambda repressor-like DNA-binding domains"/>
    <property type="match status" value="1"/>
</dbReference>
<dbReference type="InterPro" id="IPR010982">
    <property type="entry name" value="Lambda_DNA-bd_dom_sf"/>
</dbReference>
<keyword evidence="3" id="KW-1185">Reference proteome</keyword>
<dbReference type="EMBL" id="AUBJ02000001">
    <property type="protein sequence ID" value="MCP2331044.1"/>
    <property type="molecule type" value="Genomic_DNA"/>
</dbReference>
<sequence>MVLTSMGQAYAGVRQRRVRAAKGTSVKLEDDLIGTRIRQIRHWRGMTASSVAGLAGISRSYLSRIELGGRAVSSRSLLEALASALRVAPSSLTSEPHKTLRRGDQSAHDVIQSLDSALTSAMPGERPEDTTPRPLPALAAAIDSVNAARHACDYLALADLAPRLVRELLVLYASGPHRRQAGEWLASTYQAIMDAAKALHGVGLPALAYTHVRTIAEDLDDPQLRGLGYWMRGQAFGPGRRREQVAFSAAAAGSLEPHIGEPGVLEAYGQVHLNAALGAVASGQHDVADAHVREARDAARRVSGPGSPWAGLWFGPTNVAVWSLVIASEKKDIGAVDRIAGQIDIDVIPYAGRRAAFYSEWGRAVLSETRSRERGLALLLKAEKLAPHRVRNHPLVRDAVSSLLVRSRREAGAGALRGLALRMGIAT</sequence>
<proteinExistence type="predicted"/>
<evidence type="ECO:0000313" key="3">
    <source>
        <dbReference type="Proteomes" id="UP000791080"/>
    </source>
</evidence>
<dbReference type="Proteomes" id="UP000791080">
    <property type="component" value="Unassembled WGS sequence"/>
</dbReference>
<protein>
    <submittedName>
        <fullName evidence="2">Transcriptional regulator, contains XRE-family HTH domain</fullName>
    </submittedName>
</protein>
<feature type="domain" description="HTH cro/C1-type" evidence="1">
    <location>
        <begin position="37"/>
        <end position="92"/>
    </location>
</feature>
<accession>A0ABT1JEW3</accession>
<comment type="caution">
    <text evidence="2">The sequence shown here is derived from an EMBL/GenBank/DDBJ whole genome shotgun (WGS) entry which is preliminary data.</text>
</comment>
<dbReference type="PROSITE" id="PS50943">
    <property type="entry name" value="HTH_CROC1"/>
    <property type="match status" value="1"/>
</dbReference>
<reference evidence="2 3" key="1">
    <citation type="submission" date="2022-06" db="EMBL/GenBank/DDBJ databases">
        <title>Genomic Encyclopedia of Type Strains, Phase I: the one thousand microbial genomes (KMG-I) project.</title>
        <authorList>
            <person name="Kyrpides N."/>
        </authorList>
    </citation>
    <scope>NUCLEOTIDE SEQUENCE [LARGE SCALE GENOMIC DNA]</scope>
    <source>
        <strain evidence="2 3">DSM 43889</strain>
    </source>
</reference>
<dbReference type="Gene3D" id="1.10.260.40">
    <property type="entry name" value="lambda repressor-like DNA-binding domains"/>
    <property type="match status" value="1"/>
</dbReference>
<evidence type="ECO:0000259" key="1">
    <source>
        <dbReference type="PROSITE" id="PS50943"/>
    </source>
</evidence>
<dbReference type="Pfam" id="PF13560">
    <property type="entry name" value="HTH_31"/>
    <property type="match status" value="1"/>
</dbReference>
<gene>
    <name evidence="2" type="ORF">G443_001314</name>
</gene>
<dbReference type="InterPro" id="IPR001387">
    <property type="entry name" value="Cro/C1-type_HTH"/>
</dbReference>